<organism evidence="1">
    <name type="scientific">Hokovirus HKV1</name>
    <dbReference type="NCBI Taxonomy" id="1977638"/>
    <lineage>
        <taxon>Viruses</taxon>
        <taxon>Varidnaviria</taxon>
        <taxon>Bamfordvirae</taxon>
        <taxon>Nucleocytoviricota</taxon>
        <taxon>Megaviricetes</taxon>
        <taxon>Imitervirales</taxon>
        <taxon>Mimiviridae</taxon>
        <taxon>Klosneuvirinae</taxon>
        <taxon>Hokovirus</taxon>
    </lineage>
</organism>
<evidence type="ECO:0000313" key="1">
    <source>
        <dbReference type="EMBL" id="ARF10579.1"/>
    </source>
</evidence>
<gene>
    <name evidence="1" type="ORF">Hokovirus_2_106</name>
</gene>
<sequence>MFPVTNFRIECYGNNYYLVACWPNGYEERVFLCEVSPYVSFGGIFLGNEGVRVSLPPRERIIRDMYGRPIMNESQANGLFVRYDEFPSLRHRNNCPPNNWHQNNWY</sequence>
<proteinExistence type="predicted"/>
<reference evidence="1" key="1">
    <citation type="journal article" date="2017" name="Science">
        <title>Giant viruses with an expanded complement of translation system components.</title>
        <authorList>
            <person name="Schulz F."/>
            <person name="Yutin N."/>
            <person name="Ivanova N.N."/>
            <person name="Ortega D.R."/>
            <person name="Lee T.K."/>
            <person name="Vierheilig J."/>
            <person name="Daims H."/>
            <person name="Horn M."/>
            <person name="Wagner M."/>
            <person name="Jensen G.J."/>
            <person name="Kyrpides N.C."/>
            <person name="Koonin E.V."/>
            <person name="Woyke T."/>
        </authorList>
    </citation>
    <scope>NUCLEOTIDE SEQUENCE</scope>
    <source>
        <strain evidence="1">HKV1</strain>
    </source>
</reference>
<name>A0A1V0SFS9_9VIRU</name>
<accession>A0A1V0SFS9</accession>
<protein>
    <submittedName>
        <fullName evidence="1">Uncharacterized protein</fullName>
    </submittedName>
</protein>
<dbReference type="EMBL" id="KY684104">
    <property type="protein sequence ID" value="ARF10579.1"/>
    <property type="molecule type" value="Genomic_DNA"/>
</dbReference>